<sequence length="59" mass="6242">MAPVYPTAGSKVTSMTGVSPSSSVDSSVMMPKSASRLTVESVSSIVSPSMRSWSSRWQM</sequence>
<feature type="region of interest" description="Disordered" evidence="1">
    <location>
        <begin position="1"/>
        <end position="30"/>
    </location>
</feature>
<proteinExistence type="predicted"/>
<evidence type="ECO:0000313" key="2">
    <source>
        <dbReference type="EMBL" id="AKH47109.1"/>
    </source>
</evidence>
<name>A0A0F7L3G5_9VIRU</name>
<reference evidence="2" key="2">
    <citation type="submission" date="2015-03" db="EMBL/GenBank/DDBJ databases">
        <authorList>
            <person name="Chow C.-E.T."/>
            <person name="Winget D.M."/>
            <person name="White R.A.III."/>
            <person name="Hallam S.J."/>
            <person name="Suttle C.A."/>
        </authorList>
    </citation>
    <scope>NUCLEOTIDE SEQUENCE</scope>
    <source>
        <strain evidence="2">Anoxic2_5</strain>
    </source>
</reference>
<reference evidence="2" key="1">
    <citation type="journal article" date="2015" name="Front. Microbiol.">
        <title>Combining genomic sequencing methods to explore viral diversity and reveal potential virus-host interactions.</title>
        <authorList>
            <person name="Chow C.E."/>
            <person name="Winget D.M."/>
            <person name="White R.A.III."/>
            <person name="Hallam S.J."/>
            <person name="Suttle C.A."/>
        </authorList>
    </citation>
    <scope>NUCLEOTIDE SEQUENCE</scope>
    <source>
        <strain evidence="2">Anoxic2_5</strain>
    </source>
</reference>
<feature type="compositionally biased region" description="Low complexity" evidence="1">
    <location>
        <begin position="12"/>
        <end position="30"/>
    </location>
</feature>
<dbReference type="EMBL" id="KR029589">
    <property type="protein sequence ID" value="AKH47109.1"/>
    <property type="molecule type" value="Genomic_DNA"/>
</dbReference>
<evidence type="ECO:0000256" key="1">
    <source>
        <dbReference type="SAM" id="MobiDB-lite"/>
    </source>
</evidence>
<protein>
    <submittedName>
        <fullName evidence="2">Uncharacterized protein</fullName>
    </submittedName>
</protein>
<organism evidence="2">
    <name type="scientific">uncultured marine virus</name>
    <dbReference type="NCBI Taxonomy" id="186617"/>
    <lineage>
        <taxon>Viruses</taxon>
        <taxon>environmental samples</taxon>
    </lineage>
</organism>
<accession>A0A0F7L3G5</accession>